<dbReference type="EMBL" id="KB031072">
    <property type="protein sequence ID" value="ELK04331.1"/>
    <property type="molecule type" value="Genomic_DNA"/>
</dbReference>
<gene>
    <name evidence="1" type="ORF">PAL_GLEAN10024558</name>
</gene>
<proteinExistence type="predicted"/>
<evidence type="ECO:0000313" key="1">
    <source>
        <dbReference type="EMBL" id="ELK04331.1"/>
    </source>
</evidence>
<sequence>MRRHICAKLWARCWAHSCHLPPFVLRFQARPVAPPGIRGAGAGLQPAHGRPACTDAVEGERHTHVLVQPHYRLLGPCYLPPAGSTCPAGHPDLGLSHQTELGEQRARLAEGSRGREKHTLQTSGSSFCTKLDTFAGHVS</sequence>
<dbReference type="AlphaFoldDB" id="L5K0Q2"/>
<reference evidence="2" key="1">
    <citation type="journal article" date="2013" name="Science">
        <title>Comparative analysis of bat genomes provides insight into the evolution of flight and immunity.</title>
        <authorList>
            <person name="Zhang G."/>
            <person name="Cowled C."/>
            <person name="Shi Z."/>
            <person name="Huang Z."/>
            <person name="Bishop-Lilly K.A."/>
            <person name="Fang X."/>
            <person name="Wynne J.W."/>
            <person name="Xiong Z."/>
            <person name="Baker M.L."/>
            <person name="Zhao W."/>
            <person name="Tachedjian M."/>
            <person name="Zhu Y."/>
            <person name="Zhou P."/>
            <person name="Jiang X."/>
            <person name="Ng J."/>
            <person name="Yang L."/>
            <person name="Wu L."/>
            <person name="Xiao J."/>
            <person name="Feng Y."/>
            <person name="Chen Y."/>
            <person name="Sun X."/>
            <person name="Zhang Y."/>
            <person name="Marsh G.A."/>
            <person name="Crameri G."/>
            <person name="Broder C.C."/>
            <person name="Frey K.G."/>
            <person name="Wang L.F."/>
            <person name="Wang J."/>
        </authorList>
    </citation>
    <scope>NUCLEOTIDE SEQUENCE [LARGE SCALE GENOMIC DNA]</scope>
</reference>
<name>L5K0Q2_PTEAL</name>
<dbReference type="Proteomes" id="UP000010552">
    <property type="component" value="Unassembled WGS sequence"/>
</dbReference>
<protein>
    <submittedName>
        <fullName evidence="1">Uncharacterized protein</fullName>
    </submittedName>
</protein>
<accession>L5K0Q2</accession>
<dbReference type="InParanoid" id="L5K0Q2"/>
<keyword evidence="2" id="KW-1185">Reference proteome</keyword>
<organism evidence="1 2">
    <name type="scientific">Pteropus alecto</name>
    <name type="common">Black flying fox</name>
    <dbReference type="NCBI Taxonomy" id="9402"/>
    <lineage>
        <taxon>Eukaryota</taxon>
        <taxon>Metazoa</taxon>
        <taxon>Chordata</taxon>
        <taxon>Craniata</taxon>
        <taxon>Vertebrata</taxon>
        <taxon>Euteleostomi</taxon>
        <taxon>Mammalia</taxon>
        <taxon>Eutheria</taxon>
        <taxon>Laurasiatheria</taxon>
        <taxon>Chiroptera</taxon>
        <taxon>Yinpterochiroptera</taxon>
        <taxon>Pteropodoidea</taxon>
        <taxon>Pteropodidae</taxon>
        <taxon>Pteropodinae</taxon>
        <taxon>Pteropus</taxon>
    </lineage>
</organism>
<evidence type="ECO:0000313" key="2">
    <source>
        <dbReference type="Proteomes" id="UP000010552"/>
    </source>
</evidence>